<dbReference type="AlphaFoldDB" id="A0AAV3PYG5"/>
<proteinExistence type="predicted"/>
<protein>
    <submittedName>
        <fullName evidence="1">Uncharacterized protein</fullName>
    </submittedName>
</protein>
<evidence type="ECO:0000313" key="1">
    <source>
        <dbReference type="EMBL" id="GAA0155987.1"/>
    </source>
</evidence>
<dbReference type="EMBL" id="BAABME010019084">
    <property type="protein sequence ID" value="GAA0155987.1"/>
    <property type="molecule type" value="Genomic_DNA"/>
</dbReference>
<comment type="caution">
    <text evidence="1">The sequence shown here is derived from an EMBL/GenBank/DDBJ whole genome shotgun (WGS) entry which is preliminary data.</text>
</comment>
<reference evidence="1 2" key="1">
    <citation type="submission" date="2024-01" db="EMBL/GenBank/DDBJ databases">
        <title>The complete chloroplast genome sequence of Lithospermum erythrorhizon: insights into the phylogenetic relationship among Boraginaceae species and the maternal lineages of purple gromwells.</title>
        <authorList>
            <person name="Okada T."/>
            <person name="Watanabe K."/>
        </authorList>
    </citation>
    <scope>NUCLEOTIDE SEQUENCE [LARGE SCALE GENOMIC DNA]</scope>
</reference>
<accession>A0AAV3PYG5</accession>
<name>A0AAV3PYG5_LITER</name>
<gene>
    <name evidence="1" type="ORF">LIER_38192</name>
</gene>
<sequence>MKKAISFKNNLNKKLDREYKDQKTKLGEEGKEMEHPAILHLNPAYEKKMRSKWATYFHSLMASTSEEEMARRPDWYRGLSLPLPEGAILVEEGGEIPNLPIEEDHPAKP</sequence>
<evidence type="ECO:0000313" key="2">
    <source>
        <dbReference type="Proteomes" id="UP001454036"/>
    </source>
</evidence>
<dbReference type="Proteomes" id="UP001454036">
    <property type="component" value="Unassembled WGS sequence"/>
</dbReference>
<keyword evidence="2" id="KW-1185">Reference proteome</keyword>
<organism evidence="1 2">
    <name type="scientific">Lithospermum erythrorhizon</name>
    <name type="common">Purple gromwell</name>
    <name type="synonym">Lithospermum officinale var. erythrorhizon</name>
    <dbReference type="NCBI Taxonomy" id="34254"/>
    <lineage>
        <taxon>Eukaryota</taxon>
        <taxon>Viridiplantae</taxon>
        <taxon>Streptophyta</taxon>
        <taxon>Embryophyta</taxon>
        <taxon>Tracheophyta</taxon>
        <taxon>Spermatophyta</taxon>
        <taxon>Magnoliopsida</taxon>
        <taxon>eudicotyledons</taxon>
        <taxon>Gunneridae</taxon>
        <taxon>Pentapetalae</taxon>
        <taxon>asterids</taxon>
        <taxon>lamiids</taxon>
        <taxon>Boraginales</taxon>
        <taxon>Boraginaceae</taxon>
        <taxon>Boraginoideae</taxon>
        <taxon>Lithospermeae</taxon>
        <taxon>Lithospermum</taxon>
    </lineage>
</organism>